<reference evidence="4 5" key="1">
    <citation type="submission" date="2023-08" db="EMBL/GenBank/DDBJ databases">
        <authorList>
            <person name="Palmer J.M."/>
        </authorList>
    </citation>
    <scope>NUCLEOTIDE SEQUENCE [LARGE SCALE GENOMIC DNA]</scope>
    <source>
        <strain evidence="4 5">TWF481</strain>
    </source>
</reference>
<dbReference type="SUPFAM" id="SSF48403">
    <property type="entry name" value="Ankyrin repeat"/>
    <property type="match status" value="1"/>
</dbReference>
<name>A0AAV9VS58_9PEZI</name>
<evidence type="ECO:0000313" key="5">
    <source>
        <dbReference type="Proteomes" id="UP001370758"/>
    </source>
</evidence>
<dbReference type="InterPro" id="IPR056884">
    <property type="entry name" value="NPHP3-like_N"/>
</dbReference>
<dbReference type="PANTHER" id="PTHR10039">
    <property type="entry name" value="AMELOGENIN"/>
    <property type="match status" value="1"/>
</dbReference>
<keyword evidence="5" id="KW-1185">Reference proteome</keyword>
<evidence type="ECO:0000259" key="3">
    <source>
        <dbReference type="PROSITE" id="PS50837"/>
    </source>
</evidence>
<feature type="repeat" description="ANK" evidence="2">
    <location>
        <begin position="593"/>
        <end position="625"/>
    </location>
</feature>
<feature type="repeat" description="ANK" evidence="2">
    <location>
        <begin position="631"/>
        <end position="659"/>
    </location>
</feature>
<evidence type="ECO:0000313" key="4">
    <source>
        <dbReference type="EMBL" id="KAK6496051.1"/>
    </source>
</evidence>
<protein>
    <recommendedName>
        <fullName evidence="3">NACHT domain-containing protein</fullName>
    </recommendedName>
</protein>
<feature type="repeat" description="ANK" evidence="2">
    <location>
        <begin position="666"/>
        <end position="691"/>
    </location>
</feature>
<dbReference type="InterPro" id="IPR027417">
    <property type="entry name" value="P-loop_NTPase"/>
</dbReference>
<dbReference type="SMART" id="SM00248">
    <property type="entry name" value="ANK"/>
    <property type="match status" value="6"/>
</dbReference>
<organism evidence="4 5">
    <name type="scientific">Arthrobotrys musiformis</name>
    <dbReference type="NCBI Taxonomy" id="47236"/>
    <lineage>
        <taxon>Eukaryota</taxon>
        <taxon>Fungi</taxon>
        <taxon>Dikarya</taxon>
        <taxon>Ascomycota</taxon>
        <taxon>Pezizomycotina</taxon>
        <taxon>Orbiliomycetes</taxon>
        <taxon>Orbiliales</taxon>
        <taxon>Orbiliaceae</taxon>
        <taxon>Arthrobotrys</taxon>
    </lineage>
</organism>
<sequence>MSNKVRNPEIEQWLSAPDPSTNYNRALEQRHEGSGSWLLQSEQFIEWKTSERTSTLWLHGPAGCGKTILSSTVIQELERSAGGTNGSIECQPLIYFYFDFSDSRKQTLDNMLRALIMQLCSQHQGASQILESLYSSCRGSQPSSRSLRLAFLRMVGTVKKVWIVLDALDECTTRDGPPSNGLLWWLCELMKQKGRKIHLLATSRLQFDIQYKIMNFARPEDAIGVQNSLITNDINEYIRMRLGSENSGLKRWQSRPEVQSEIETCLMSQANGMFRLVACQLDVLENCLDYRTLRKALKSLPGTLDETYARILRNIPEEYKQGTIRILQFLMHSERPLTIEEAIDIIAIDTEGDEYSFDPKYRMPNSDEILCYCSSLVAGVPGQYSNFENPAKKTNQGFTGLQLAHLSVKEFLASDQIDSNLAQNFERGTAMGSIATVCLAYLLHLDFPIELPFWKFWEAYPFLGYCAEYWLPFAQASGNSNERLQRLVREFLTSHKNSYETCYRFYCIDKPREGERYSSELSKPPTPVPPLYYAAFGGLLDAVEYLISQGAEINLQGRDGGNALVGASAGGHENVVEFLLNHHADVNAQDGGQYGNALYAASATGHLNVVKVLVDKGADVNGPGAGEYCYALSVASARGHKEVVETLLNSGANINAFTKRHEICDTALASAIKEGHEEIVELLIAHGAEVNSCFCGSCGGPLNIASFYERHNIVQLLLNHDTGINATS</sequence>
<feature type="repeat" description="ANK" evidence="2">
    <location>
        <begin position="526"/>
        <end position="558"/>
    </location>
</feature>
<comment type="caution">
    <text evidence="4">The sequence shown here is derived from an EMBL/GenBank/DDBJ whole genome shotgun (WGS) entry which is preliminary data.</text>
</comment>
<dbReference type="PANTHER" id="PTHR10039:SF16">
    <property type="entry name" value="GPI INOSITOL-DEACYLASE"/>
    <property type="match status" value="1"/>
</dbReference>
<feature type="repeat" description="ANK" evidence="2">
    <location>
        <begin position="559"/>
        <end position="591"/>
    </location>
</feature>
<evidence type="ECO:0000256" key="2">
    <source>
        <dbReference type="PROSITE-ProRule" id="PRU00023"/>
    </source>
</evidence>
<dbReference type="PROSITE" id="PS50837">
    <property type="entry name" value="NACHT"/>
    <property type="match status" value="1"/>
</dbReference>
<dbReference type="PROSITE" id="PS50297">
    <property type="entry name" value="ANK_REP_REGION"/>
    <property type="match status" value="5"/>
</dbReference>
<dbReference type="Gene3D" id="3.40.50.300">
    <property type="entry name" value="P-loop containing nucleotide triphosphate hydrolases"/>
    <property type="match status" value="1"/>
</dbReference>
<dbReference type="EMBL" id="JAVHJL010000011">
    <property type="protein sequence ID" value="KAK6496051.1"/>
    <property type="molecule type" value="Genomic_DNA"/>
</dbReference>
<dbReference type="AlphaFoldDB" id="A0AAV9VS58"/>
<dbReference type="PROSITE" id="PS50088">
    <property type="entry name" value="ANK_REPEAT"/>
    <property type="match status" value="5"/>
</dbReference>
<dbReference type="InterPro" id="IPR007111">
    <property type="entry name" value="NACHT_NTPase"/>
</dbReference>
<gene>
    <name evidence="4" type="ORF">TWF481_002076</name>
</gene>
<feature type="domain" description="NACHT" evidence="3">
    <location>
        <begin position="54"/>
        <end position="204"/>
    </location>
</feature>
<dbReference type="InterPro" id="IPR002110">
    <property type="entry name" value="Ankyrin_rpt"/>
</dbReference>
<dbReference type="Gene3D" id="1.25.40.20">
    <property type="entry name" value="Ankyrin repeat-containing domain"/>
    <property type="match status" value="1"/>
</dbReference>
<keyword evidence="2" id="KW-0040">ANK repeat</keyword>
<accession>A0AAV9VS58</accession>
<dbReference type="Proteomes" id="UP001370758">
    <property type="component" value="Unassembled WGS sequence"/>
</dbReference>
<dbReference type="Pfam" id="PF12796">
    <property type="entry name" value="Ank_2"/>
    <property type="match status" value="2"/>
</dbReference>
<dbReference type="InterPro" id="IPR036770">
    <property type="entry name" value="Ankyrin_rpt-contain_sf"/>
</dbReference>
<keyword evidence="1" id="KW-0677">Repeat</keyword>
<proteinExistence type="predicted"/>
<dbReference type="Pfam" id="PF24883">
    <property type="entry name" value="NPHP3_N"/>
    <property type="match status" value="1"/>
</dbReference>
<evidence type="ECO:0000256" key="1">
    <source>
        <dbReference type="ARBA" id="ARBA00022737"/>
    </source>
</evidence>
<dbReference type="SUPFAM" id="SSF52540">
    <property type="entry name" value="P-loop containing nucleoside triphosphate hydrolases"/>
    <property type="match status" value="1"/>
</dbReference>